<keyword evidence="4" id="KW-1185">Reference proteome</keyword>
<dbReference type="Ensembl" id="ENSMFAT00000074080.1">
    <property type="protein sequence ID" value="ENSMFAP00000054848.1"/>
    <property type="gene ID" value="ENSMFAG00000064509.1"/>
</dbReference>
<dbReference type="Proteomes" id="UP000233100">
    <property type="component" value="Chromosome 12"/>
</dbReference>
<evidence type="ECO:0000313" key="3">
    <source>
        <dbReference type="Ensembl" id="ENSMFAP00000054848.1"/>
    </source>
</evidence>
<reference evidence="3" key="3">
    <citation type="submission" date="2025-09" db="UniProtKB">
        <authorList>
            <consortium name="Ensembl"/>
        </authorList>
    </citation>
    <scope>IDENTIFICATION</scope>
</reference>
<name>A0A7N9CUD1_MACFA</name>
<evidence type="ECO:0008006" key="5">
    <source>
        <dbReference type="Google" id="ProtNLM"/>
    </source>
</evidence>
<reference evidence="3" key="2">
    <citation type="submission" date="2025-08" db="UniProtKB">
        <authorList>
            <consortium name="Ensembl"/>
        </authorList>
    </citation>
    <scope>IDENTIFICATION</scope>
</reference>
<proteinExistence type="predicted"/>
<accession>A0A7N9CUD1</accession>
<keyword evidence="2" id="KW-0812">Transmembrane</keyword>
<keyword evidence="2" id="KW-0472">Membrane</keyword>
<feature type="region of interest" description="Disordered" evidence="1">
    <location>
        <begin position="93"/>
        <end position="119"/>
    </location>
</feature>
<evidence type="ECO:0000313" key="4">
    <source>
        <dbReference type="Proteomes" id="UP000233100"/>
    </source>
</evidence>
<protein>
    <recommendedName>
        <fullName evidence="5">Laminin G domain-containing protein</fullName>
    </recommendedName>
</protein>
<keyword evidence="2" id="KW-1133">Transmembrane helix</keyword>
<sequence length="194" mass="20905">MADGKLYHVNISREDGVVFVEVNQKTWRQVSLSSGTAFRAIKSLVLGRILEPGGHVDAETARAGFQRVAPLKAALLPGRSGRLGARPRGQVELWSRGGRGAGTHARSKYPGPVDEGEPIAGETRGDSAVIGGVIAVVMFFLLCLAAIAVRLYQQRNLYTPKEAPPESHGTNEAVLRRELSVQNAARGTQKEHFV</sequence>
<organism evidence="3 4">
    <name type="scientific">Macaca fascicularis</name>
    <name type="common">Crab-eating macaque</name>
    <name type="synonym">Cynomolgus monkey</name>
    <dbReference type="NCBI Taxonomy" id="9541"/>
    <lineage>
        <taxon>Eukaryota</taxon>
        <taxon>Metazoa</taxon>
        <taxon>Chordata</taxon>
        <taxon>Craniata</taxon>
        <taxon>Vertebrata</taxon>
        <taxon>Euteleostomi</taxon>
        <taxon>Mammalia</taxon>
        <taxon>Eutheria</taxon>
        <taxon>Euarchontoglires</taxon>
        <taxon>Primates</taxon>
        <taxon>Haplorrhini</taxon>
        <taxon>Catarrhini</taxon>
        <taxon>Cercopithecidae</taxon>
        <taxon>Cercopithecinae</taxon>
        <taxon>Macaca</taxon>
    </lineage>
</organism>
<reference evidence="3 4" key="1">
    <citation type="submission" date="2013-03" db="EMBL/GenBank/DDBJ databases">
        <authorList>
            <person name="Warren W."/>
            <person name="Wilson R.K."/>
        </authorList>
    </citation>
    <scope>NUCLEOTIDE SEQUENCE</scope>
</reference>
<evidence type="ECO:0000256" key="1">
    <source>
        <dbReference type="SAM" id="MobiDB-lite"/>
    </source>
</evidence>
<dbReference type="GeneTree" id="ENSGT00940000164262"/>
<dbReference type="AlphaFoldDB" id="A0A7N9CUD1"/>
<feature type="transmembrane region" description="Helical" evidence="2">
    <location>
        <begin position="128"/>
        <end position="152"/>
    </location>
</feature>
<evidence type="ECO:0000256" key="2">
    <source>
        <dbReference type="SAM" id="Phobius"/>
    </source>
</evidence>